<accession>A0A9D1EHE4</accession>
<feature type="transmembrane region" description="Helical" evidence="1">
    <location>
        <begin position="234"/>
        <end position="254"/>
    </location>
</feature>
<dbReference type="AlphaFoldDB" id="A0A9D1EHE4"/>
<keyword evidence="1" id="KW-1133">Transmembrane helix</keyword>
<feature type="transmembrane region" description="Helical" evidence="1">
    <location>
        <begin position="57"/>
        <end position="77"/>
    </location>
</feature>
<feature type="transmembrane region" description="Helical" evidence="1">
    <location>
        <begin position="430"/>
        <end position="451"/>
    </location>
</feature>
<feature type="transmembrane region" description="Helical" evidence="1">
    <location>
        <begin position="471"/>
        <end position="495"/>
    </location>
</feature>
<protein>
    <submittedName>
        <fullName evidence="2">ABC exporter domain-containing protein</fullName>
    </submittedName>
</protein>
<proteinExistence type="predicted"/>
<feature type="transmembrane region" description="Helical" evidence="1">
    <location>
        <begin position="173"/>
        <end position="193"/>
    </location>
</feature>
<reference evidence="2" key="1">
    <citation type="submission" date="2020-10" db="EMBL/GenBank/DDBJ databases">
        <authorList>
            <person name="Gilroy R."/>
        </authorList>
    </citation>
    <scope>NUCLEOTIDE SEQUENCE</scope>
    <source>
        <strain evidence="2">ChiSxjej1B13-7041</strain>
    </source>
</reference>
<keyword evidence="1" id="KW-0472">Membrane</keyword>
<evidence type="ECO:0000313" key="2">
    <source>
        <dbReference type="EMBL" id="HIR91965.1"/>
    </source>
</evidence>
<comment type="caution">
    <text evidence="2">The sequence shown here is derived from an EMBL/GenBank/DDBJ whole genome shotgun (WGS) entry which is preliminary data.</text>
</comment>
<feature type="transmembrane region" description="Helical" evidence="1">
    <location>
        <begin position="137"/>
        <end position="161"/>
    </location>
</feature>
<dbReference type="InterPro" id="IPR031584">
    <property type="entry name" value="Put_ABC_export"/>
</dbReference>
<feature type="transmembrane region" description="Helical" evidence="1">
    <location>
        <begin position="402"/>
        <end position="424"/>
    </location>
</feature>
<feature type="transmembrane region" description="Helical" evidence="1">
    <location>
        <begin position="359"/>
        <end position="376"/>
    </location>
</feature>
<keyword evidence="1" id="KW-0812">Transmembrane</keyword>
<feature type="transmembrane region" description="Helical" evidence="1">
    <location>
        <begin position="112"/>
        <end position="131"/>
    </location>
</feature>
<evidence type="ECO:0000313" key="3">
    <source>
        <dbReference type="Proteomes" id="UP000886841"/>
    </source>
</evidence>
<evidence type="ECO:0000256" key="1">
    <source>
        <dbReference type="SAM" id="Phobius"/>
    </source>
</evidence>
<feature type="transmembrane region" description="Helical" evidence="1">
    <location>
        <begin position="501"/>
        <end position="520"/>
    </location>
</feature>
<dbReference type="Proteomes" id="UP000886841">
    <property type="component" value="Unassembled WGS sequence"/>
</dbReference>
<sequence length="530" mass="59794">MRAILYLHITGNKNRLRRAVRKLGTWIWLVLIILYACFVLPSLGSSIRTAGLGSPEYFVLFLSAVNLYLAPANYAAYARRKGLLFLPCDVQLMFPAPISPKMALVNATLRTHMTNVIVSLLLFLAGIFWFHVPAVSMLLYCLFNIFFSGLLEVCLVICLYGNERFSQKANRRFGRLMYLMIGCFLLLAVALIIRRGFSWAVIREFLSGTWVQMIPLLGWEIGVYRLIILGPDPVNITAALLYLAALGTLLALAVKLRCTGAYYEDAMKFADDYQEARARAEKGQVARVGQKQKLRRAKVTYRGGGARAVFYRQYLEARKNRWFIFGGQTLFAIFVAGFVTWLIYQEGNLVETLNSMGDLRYYVIPLGLLYFALVFSGQQNRWSRERDNPYIFLIPDLAFKKLWYATLMEHVVSAAHGLIIIAPLCWVLRLPWWMAALYLPLYVAMAAVRLYADVICETYLSNTIPSYGRTLLRMLLSFTAVFTALPAVLIANMALGPVAGLLAGLIFLCVMTVILMLAGAHSFSRMEING</sequence>
<dbReference type="Pfam" id="PF16962">
    <property type="entry name" value="ABC_export"/>
    <property type="match status" value="1"/>
</dbReference>
<feature type="transmembrane region" description="Helical" evidence="1">
    <location>
        <begin position="322"/>
        <end position="344"/>
    </location>
</feature>
<dbReference type="EMBL" id="DVHU01000008">
    <property type="protein sequence ID" value="HIR91965.1"/>
    <property type="molecule type" value="Genomic_DNA"/>
</dbReference>
<reference evidence="2" key="2">
    <citation type="journal article" date="2021" name="PeerJ">
        <title>Extensive microbial diversity within the chicken gut microbiome revealed by metagenomics and culture.</title>
        <authorList>
            <person name="Gilroy R."/>
            <person name="Ravi A."/>
            <person name="Getino M."/>
            <person name="Pursley I."/>
            <person name="Horton D.L."/>
            <person name="Alikhan N.F."/>
            <person name="Baker D."/>
            <person name="Gharbi K."/>
            <person name="Hall N."/>
            <person name="Watson M."/>
            <person name="Adriaenssens E.M."/>
            <person name="Foster-Nyarko E."/>
            <person name="Jarju S."/>
            <person name="Secka A."/>
            <person name="Antonio M."/>
            <person name="Oren A."/>
            <person name="Chaudhuri R.R."/>
            <person name="La Ragione R."/>
            <person name="Hildebrand F."/>
            <person name="Pallen M.J."/>
        </authorList>
    </citation>
    <scope>NUCLEOTIDE SEQUENCE</scope>
    <source>
        <strain evidence="2">ChiSxjej1B13-7041</strain>
    </source>
</reference>
<feature type="transmembrane region" description="Helical" evidence="1">
    <location>
        <begin position="23"/>
        <end position="45"/>
    </location>
</feature>
<organism evidence="2 3">
    <name type="scientific">Candidatus Egerieimonas intestinavium</name>
    <dbReference type="NCBI Taxonomy" id="2840777"/>
    <lineage>
        <taxon>Bacteria</taxon>
        <taxon>Bacillati</taxon>
        <taxon>Bacillota</taxon>
        <taxon>Clostridia</taxon>
        <taxon>Lachnospirales</taxon>
        <taxon>Lachnospiraceae</taxon>
        <taxon>Lachnospiraceae incertae sedis</taxon>
        <taxon>Candidatus Egerieimonas</taxon>
    </lineage>
</organism>
<name>A0A9D1EHE4_9FIRM</name>
<gene>
    <name evidence="2" type="ORF">IAB98_00915</name>
</gene>